<protein>
    <recommendedName>
        <fullName evidence="4">Tyr recombinase domain-containing protein</fullName>
    </recommendedName>
</protein>
<evidence type="ECO:0000256" key="1">
    <source>
        <dbReference type="ARBA" id="ARBA00022829"/>
    </source>
</evidence>
<dbReference type="OrthoDB" id="8533280at2"/>
<keyword evidence="1" id="KW-0159">Chromosome partition</keyword>
<dbReference type="GO" id="GO:0003677">
    <property type="term" value="F:DNA binding"/>
    <property type="evidence" value="ECO:0007669"/>
    <property type="project" value="InterPro"/>
</dbReference>
<feature type="domain" description="Tyr recombinase" evidence="4">
    <location>
        <begin position="188"/>
        <end position="410"/>
    </location>
</feature>
<reference evidence="5 6" key="1">
    <citation type="submission" date="2016-09" db="EMBL/GenBank/DDBJ databases">
        <title>Serratia marcescens MSU-97 and epiphytic antimycotic-producing bacteria.</title>
        <authorList>
            <person name="Matilla M.A."/>
        </authorList>
    </citation>
    <scope>NUCLEOTIDE SEQUENCE [LARGE SCALE GENOMIC DNA]</scope>
    <source>
        <strain evidence="5 6">MSU-97</strain>
    </source>
</reference>
<dbReference type="CDD" id="cd00397">
    <property type="entry name" value="DNA_BRE_C"/>
    <property type="match status" value="1"/>
</dbReference>
<keyword evidence="2" id="KW-0229">DNA integration</keyword>
<gene>
    <name evidence="5" type="ORF">BHU62_12015</name>
</gene>
<dbReference type="InterPro" id="IPR050090">
    <property type="entry name" value="Tyrosine_recombinase_XerCD"/>
</dbReference>
<keyword evidence="3" id="KW-0233">DNA recombination</keyword>
<dbReference type="GO" id="GO:0006310">
    <property type="term" value="P:DNA recombination"/>
    <property type="evidence" value="ECO:0007669"/>
    <property type="project" value="UniProtKB-KW"/>
</dbReference>
<dbReference type="Gene3D" id="1.10.443.10">
    <property type="entry name" value="Intergrase catalytic core"/>
    <property type="match status" value="1"/>
</dbReference>
<dbReference type="InterPro" id="IPR002104">
    <property type="entry name" value="Integrase_catalytic"/>
</dbReference>
<name>A0A1Q4P0C9_SERMA</name>
<sequence length="468" mass="53593">MLNDEKLYHLTSSVFRLPYGIEQDGHAFSIKADNIPLLCWPDGRPCTEANLYLLHCFERGLSRKEGGGTLTQYAKLLSHLIRFCFNNNYSFIDLTDSNFSLFIRVLQGEMDPRKPGQKRRRAGHVKSIGRTCLGFLGYVGELYLEPSFVGPMGTIRAETKEIKLVNQGKQIVRTYWHHHSFPHSEPQVRRLPISSENIAKLIDVIPEVSTTTYQRRRRFILLRLLEITGARRIEVGGIRVEDIYNARRMQQGAVLKVFTAKRSKGRGEYRYLPIAKSDIELLVNFVEKFRRRVINKTVGIDNDLGYLLISESSGKKLATETLTNELLLLAKAAKIDEQVCAHMFRHRFITKLFVTLIEQHKYENEDDFRRALLDGETLKRKVQEYTGHTSISSLEPYIHLAFEEVARFGNILDLLKARRIVESLQSNLKDVFLELTQGMSPVELSILLSDYLNVALEELSNASTAGKS</sequence>
<dbReference type="InterPro" id="IPR011010">
    <property type="entry name" value="DNA_brk_join_enz"/>
</dbReference>
<dbReference type="RefSeq" id="WP_073532258.1">
    <property type="nucleotide sequence ID" value="NZ_MJAO01000010.1"/>
</dbReference>
<accession>A0A1Q4P0C9</accession>
<dbReference type="InterPro" id="IPR013762">
    <property type="entry name" value="Integrase-like_cat_sf"/>
</dbReference>
<dbReference type="SUPFAM" id="SSF56349">
    <property type="entry name" value="DNA breaking-rejoining enzymes"/>
    <property type="match status" value="1"/>
</dbReference>
<proteinExistence type="predicted"/>
<dbReference type="Proteomes" id="UP000185770">
    <property type="component" value="Unassembled WGS sequence"/>
</dbReference>
<comment type="caution">
    <text evidence="5">The sequence shown here is derived from an EMBL/GenBank/DDBJ whole genome shotgun (WGS) entry which is preliminary data.</text>
</comment>
<evidence type="ECO:0000313" key="6">
    <source>
        <dbReference type="Proteomes" id="UP000185770"/>
    </source>
</evidence>
<dbReference type="PANTHER" id="PTHR30349:SF81">
    <property type="entry name" value="TYROSINE RECOMBINASE XERC"/>
    <property type="match status" value="1"/>
</dbReference>
<dbReference type="PROSITE" id="PS51898">
    <property type="entry name" value="TYR_RECOMBINASE"/>
    <property type="match status" value="1"/>
</dbReference>
<evidence type="ECO:0000256" key="3">
    <source>
        <dbReference type="ARBA" id="ARBA00023172"/>
    </source>
</evidence>
<dbReference type="EMBL" id="MJAO01000010">
    <property type="protein sequence ID" value="OKB66588.1"/>
    <property type="molecule type" value="Genomic_DNA"/>
</dbReference>
<dbReference type="PANTHER" id="PTHR30349">
    <property type="entry name" value="PHAGE INTEGRASE-RELATED"/>
    <property type="match status" value="1"/>
</dbReference>
<dbReference type="Pfam" id="PF00589">
    <property type="entry name" value="Phage_integrase"/>
    <property type="match status" value="1"/>
</dbReference>
<organism evidence="5 6">
    <name type="scientific">Serratia marcescens</name>
    <dbReference type="NCBI Taxonomy" id="615"/>
    <lineage>
        <taxon>Bacteria</taxon>
        <taxon>Pseudomonadati</taxon>
        <taxon>Pseudomonadota</taxon>
        <taxon>Gammaproteobacteria</taxon>
        <taxon>Enterobacterales</taxon>
        <taxon>Yersiniaceae</taxon>
        <taxon>Serratia</taxon>
    </lineage>
</organism>
<dbReference type="GO" id="GO:0007059">
    <property type="term" value="P:chromosome segregation"/>
    <property type="evidence" value="ECO:0007669"/>
    <property type="project" value="UniProtKB-KW"/>
</dbReference>
<evidence type="ECO:0000313" key="5">
    <source>
        <dbReference type="EMBL" id="OKB66588.1"/>
    </source>
</evidence>
<evidence type="ECO:0000259" key="4">
    <source>
        <dbReference type="PROSITE" id="PS51898"/>
    </source>
</evidence>
<evidence type="ECO:0000256" key="2">
    <source>
        <dbReference type="ARBA" id="ARBA00022908"/>
    </source>
</evidence>
<dbReference type="GO" id="GO:0015074">
    <property type="term" value="P:DNA integration"/>
    <property type="evidence" value="ECO:0007669"/>
    <property type="project" value="UniProtKB-KW"/>
</dbReference>
<dbReference type="AlphaFoldDB" id="A0A1Q4P0C9"/>